<dbReference type="Proteomes" id="UP001055940">
    <property type="component" value="Chromosome"/>
</dbReference>
<evidence type="ECO:0000313" key="2">
    <source>
        <dbReference type="EMBL" id="USY17046.1"/>
    </source>
</evidence>
<evidence type="ECO:0000256" key="1">
    <source>
        <dbReference type="SAM" id="MobiDB-lite"/>
    </source>
</evidence>
<dbReference type="EMBL" id="CP099837">
    <property type="protein sequence ID" value="USY17046.1"/>
    <property type="molecule type" value="Genomic_DNA"/>
</dbReference>
<keyword evidence="3" id="KW-1185">Reference proteome</keyword>
<sequence length="118" mass="12336">MREVPLPDIGDAVAPFQLASEDDAEMPECPPRMTPGTFAAAEPEEQQIGGFVLAPADVTGTRYTDNRTRMSGCCGPSGIDGPNLLCAACGAEVGTESSDCWTVHEVVLEPAAVEPVRS</sequence>
<accession>A0ABY5D076</accession>
<name>A0ABY5D076_9ACTN</name>
<feature type="region of interest" description="Disordered" evidence="1">
    <location>
        <begin position="22"/>
        <end position="44"/>
    </location>
</feature>
<gene>
    <name evidence="2" type="ORF">NE857_16890</name>
</gene>
<protein>
    <submittedName>
        <fullName evidence="2">Uncharacterized protein</fullName>
    </submittedName>
</protein>
<evidence type="ECO:0000313" key="3">
    <source>
        <dbReference type="Proteomes" id="UP001055940"/>
    </source>
</evidence>
<proteinExistence type="predicted"/>
<dbReference type="RefSeq" id="WP_254416635.1">
    <property type="nucleotide sequence ID" value="NZ_BAAAJB010000051.1"/>
</dbReference>
<organism evidence="2 3">
    <name type="scientific">Nocardiopsis exhalans</name>
    <dbReference type="NCBI Taxonomy" id="163604"/>
    <lineage>
        <taxon>Bacteria</taxon>
        <taxon>Bacillati</taxon>
        <taxon>Actinomycetota</taxon>
        <taxon>Actinomycetes</taxon>
        <taxon>Streptosporangiales</taxon>
        <taxon>Nocardiopsidaceae</taxon>
        <taxon>Nocardiopsis</taxon>
    </lineage>
</organism>
<reference evidence="2" key="1">
    <citation type="submission" date="2022-06" db="EMBL/GenBank/DDBJ databases">
        <authorList>
            <person name="Ping M."/>
        </authorList>
    </citation>
    <scope>NUCLEOTIDE SEQUENCE</scope>
    <source>
        <strain evidence="2">JCM11759T</strain>
    </source>
</reference>